<dbReference type="Proteomes" id="UP000466130">
    <property type="component" value="Unassembled WGS sequence"/>
</dbReference>
<evidence type="ECO:0000313" key="1">
    <source>
        <dbReference type="EMBL" id="KAE8438760.1"/>
    </source>
</evidence>
<sequence>MVPHVSYKLFRLNWSEQLATNKNQHFVPRCYLKPFSNNGEGKAIRVFNLDREQIIENAAVKHQCSGSYFYGENERLETAIQSIEQKYAGALLRVRSPSYNDFLVKDELILKRFWLLQYLRTEAASKRAVEMSNDLVKLAGAGYDFNLEIRDAVQMAMHAFANEMRVIDDLKVCLIKNATSFPFVTSDDPAVFNNKWFKSDRRHLGSGFGLRSSGVLAFLPLCENTMFIAYDSDVYSIPKNSGIIKIKREEDVYALNQLQFLNSRANVFPGQRYSRKLLCDAYRSCEENRLNVRHAFHYAVFDGVEKGQKRYRVVGEHEHEGHQEILVHSQNLFPSPKSWPILLQWRKKGFGMTNGTGVGCIRRTCIDSLSEQPFEKMYTGR</sequence>
<organism evidence="1 2">
    <name type="scientific">Vreelandella piezotolerans</name>
    <dbReference type="NCBI Taxonomy" id="2609667"/>
    <lineage>
        <taxon>Bacteria</taxon>
        <taxon>Pseudomonadati</taxon>
        <taxon>Pseudomonadota</taxon>
        <taxon>Gammaproteobacteria</taxon>
        <taxon>Oceanospirillales</taxon>
        <taxon>Halomonadaceae</taxon>
        <taxon>Vreelandella</taxon>
    </lineage>
</organism>
<keyword evidence="2" id="KW-1185">Reference proteome</keyword>
<accession>A0ABQ6XBA6</accession>
<proteinExistence type="predicted"/>
<name>A0ABQ6XBA6_9GAMM</name>
<evidence type="ECO:0000313" key="2">
    <source>
        <dbReference type="Proteomes" id="UP000466130"/>
    </source>
</evidence>
<reference evidence="1 2" key="1">
    <citation type="submission" date="2019-09" db="EMBL/GenBank/DDBJ databases">
        <title>The Halomonas whole genome shotgun (WGS).</title>
        <authorList>
            <person name="Xie Z."/>
        </authorList>
    </citation>
    <scope>NUCLEOTIDE SEQUENCE [LARGE SCALE GENOMIC DNA]</scope>
    <source>
        <strain evidence="1 2">NBT06E8</strain>
    </source>
</reference>
<dbReference type="InterPro" id="IPR025332">
    <property type="entry name" value="DUF4238"/>
</dbReference>
<protein>
    <submittedName>
        <fullName evidence="1">DUF4238 domain-containing protein</fullName>
    </submittedName>
</protein>
<comment type="caution">
    <text evidence="1">The sequence shown here is derived from an EMBL/GenBank/DDBJ whole genome shotgun (WGS) entry which is preliminary data.</text>
</comment>
<gene>
    <name evidence="1" type="ORF">F1978_07365</name>
</gene>
<dbReference type="Pfam" id="PF14022">
    <property type="entry name" value="DUF4238"/>
    <property type="match status" value="1"/>
</dbReference>
<dbReference type="EMBL" id="VWRT01000005">
    <property type="protein sequence ID" value="KAE8438760.1"/>
    <property type="molecule type" value="Genomic_DNA"/>
</dbReference>